<dbReference type="Pfam" id="PF05893">
    <property type="entry name" value="LuxC"/>
    <property type="match status" value="1"/>
</dbReference>
<dbReference type="AlphaFoldDB" id="U7UMD3"/>
<dbReference type="GO" id="GO:0003995">
    <property type="term" value="F:acyl-CoA dehydrogenase activity"/>
    <property type="evidence" value="ECO:0007669"/>
    <property type="project" value="InterPro"/>
</dbReference>
<sequence>MLTNTTPNILLGTFPARLRPTIPFDPKILYFLDRFKDALEETLPNNREAKALAFWLRRKHLQSFKNRTGNVSSRLGRGMIFHIAPANVPLMAIYSFIVSLLSGNNNIVRISDRARAELTPILAMMATLWETEPFSELAKHNAFIAYDKEKTITDAISLHCDGRIIWGGDAAIQEIRTSPLPPQAIDLAFADRYSMAVLDLPTLQSLSADELQQQAHLFYNDTYEMDQNACSSPRLIVWTGDVSAQRDDILNRWWQAVAKEAVQYDLAPIKVSRKYTRLWELATTCPELSDIQWYTNRLYVYSLTAIPDNIALLALAYGQFFQISLSSFTDIVPFLDKKVQTVTTLGIDKDTLRAEIRRQGAAGGDRIVSLGEAAEFDIFWDGIQMIEYLSRNIS</sequence>
<keyword evidence="3" id="KW-1185">Reference proteome</keyword>
<keyword evidence="1" id="KW-0521">NADP</keyword>
<evidence type="ECO:0000313" key="2">
    <source>
        <dbReference type="EMBL" id="ERT59628.1"/>
    </source>
</evidence>
<organism evidence="2 3">
    <name type="scientific">Megasphaera vaginalis</name>
    <name type="common">ex Srinivasan et al. 2021</name>
    <dbReference type="NCBI Taxonomy" id="1111454"/>
    <lineage>
        <taxon>Bacteria</taxon>
        <taxon>Bacillati</taxon>
        <taxon>Bacillota</taxon>
        <taxon>Negativicutes</taxon>
        <taxon>Veillonellales</taxon>
        <taxon>Veillonellaceae</taxon>
        <taxon>Megasphaera</taxon>
    </lineage>
</organism>
<dbReference type="STRING" id="1111454.HMPREF1250_0748"/>
<dbReference type="PATRIC" id="fig|1111454.3.peg.1197"/>
<accession>U7UMD3</accession>
<dbReference type="eggNOG" id="COG1012">
    <property type="taxonomic scope" value="Bacteria"/>
</dbReference>
<proteinExistence type="predicted"/>
<protein>
    <submittedName>
        <fullName evidence="2">Long-chain-fatty-acyl-CoA reductase</fullName>
    </submittedName>
</protein>
<dbReference type="EMBL" id="AWXA01000034">
    <property type="protein sequence ID" value="ERT59628.1"/>
    <property type="molecule type" value="Genomic_DNA"/>
</dbReference>
<evidence type="ECO:0000256" key="1">
    <source>
        <dbReference type="ARBA" id="ARBA00022857"/>
    </source>
</evidence>
<gene>
    <name evidence="2" type="ORF">HMPREF1250_0748</name>
</gene>
<comment type="caution">
    <text evidence="2">The sequence shown here is derived from an EMBL/GenBank/DDBJ whole genome shotgun (WGS) entry which is preliminary data.</text>
</comment>
<dbReference type="InterPro" id="IPR016161">
    <property type="entry name" value="Ald_DH/histidinol_DH"/>
</dbReference>
<dbReference type="SUPFAM" id="SSF53720">
    <property type="entry name" value="ALDH-like"/>
    <property type="match status" value="1"/>
</dbReference>
<evidence type="ECO:0000313" key="3">
    <source>
        <dbReference type="Proteomes" id="UP000017090"/>
    </source>
</evidence>
<dbReference type="GO" id="GO:0008218">
    <property type="term" value="P:bioluminescence"/>
    <property type="evidence" value="ECO:0007669"/>
    <property type="project" value="InterPro"/>
</dbReference>
<dbReference type="InterPro" id="IPR008670">
    <property type="entry name" value="CoA_reduct_LuxC"/>
</dbReference>
<reference evidence="2 3" key="1">
    <citation type="submission" date="2013-09" db="EMBL/GenBank/DDBJ databases">
        <authorList>
            <person name="Durkin A.S."/>
            <person name="Haft D.R."/>
            <person name="McCorrison J."/>
            <person name="Torralba M."/>
            <person name="Gillis M."/>
            <person name="Haft D.H."/>
            <person name="Methe B."/>
            <person name="Sutton G."/>
            <person name="Nelson K.E."/>
        </authorList>
    </citation>
    <scope>NUCLEOTIDE SEQUENCE [LARGE SCALE GENOMIC DNA]</scope>
    <source>
        <strain evidence="2 3">BV3C16-1</strain>
    </source>
</reference>
<dbReference type="RefSeq" id="WP_023053682.1">
    <property type="nucleotide sequence ID" value="NZ_AWXA01000034.1"/>
</dbReference>
<dbReference type="Proteomes" id="UP000017090">
    <property type="component" value="Unassembled WGS sequence"/>
</dbReference>
<name>U7UMD3_9FIRM</name>